<dbReference type="Gene3D" id="3.30.300.220">
    <property type="match status" value="1"/>
</dbReference>
<gene>
    <name evidence="1" type="ORF">ACI2L5_54940</name>
</gene>
<evidence type="ECO:0000313" key="1">
    <source>
        <dbReference type="EMBL" id="MFK4273872.1"/>
    </source>
</evidence>
<feature type="non-terminal residue" evidence="1">
    <location>
        <position position="54"/>
    </location>
</feature>
<dbReference type="EMBL" id="JBJDQH010000380">
    <property type="protein sequence ID" value="MFK4273872.1"/>
    <property type="molecule type" value="Genomic_DNA"/>
</dbReference>
<keyword evidence="2" id="KW-1185">Reference proteome</keyword>
<evidence type="ECO:0000313" key="2">
    <source>
        <dbReference type="Proteomes" id="UP001620295"/>
    </source>
</evidence>
<proteinExistence type="predicted"/>
<sequence>MSERRYGEWVAVRRDGFVAELVLDRPKAMNAVSSEMARCIAAACAALSEDRDVR</sequence>
<dbReference type="SUPFAM" id="SSF52096">
    <property type="entry name" value="ClpP/crotonase"/>
    <property type="match status" value="1"/>
</dbReference>
<name>A0ABW8M6S7_9ACTN</name>
<dbReference type="Proteomes" id="UP001620295">
    <property type="component" value="Unassembled WGS sequence"/>
</dbReference>
<comment type="caution">
    <text evidence="1">The sequence shown here is derived from an EMBL/GenBank/DDBJ whole genome shotgun (WGS) entry which is preliminary data.</text>
</comment>
<protein>
    <submittedName>
        <fullName evidence="1">Enoyl-CoA hydratase</fullName>
    </submittedName>
</protein>
<dbReference type="InterPro" id="IPR029045">
    <property type="entry name" value="ClpP/crotonase-like_dom_sf"/>
</dbReference>
<organism evidence="1 2">
    <name type="scientific">Streptomyces milbemycinicus</name>
    <dbReference type="NCBI Taxonomy" id="476552"/>
    <lineage>
        <taxon>Bacteria</taxon>
        <taxon>Bacillati</taxon>
        <taxon>Actinomycetota</taxon>
        <taxon>Actinomycetes</taxon>
        <taxon>Kitasatosporales</taxon>
        <taxon>Streptomycetaceae</taxon>
        <taxon>Streptomyces</taxon>
    </lineage>
</organism>
<accession>A0ABW8M6S7</accession>
<reference evidence="1 2" key="1">
    <citation type="submission" date="2024-11" db="EMBL/GenBank/DDBJ databases">
        <title>The Natural Products Discovery Center: Release of the First 8490 Sequenced Strains for Exploring Actinobacteria Biosynthetic Diversity.</title>
        <authorList>
            <person name="Kalkreuter E."/>
            <person name="Kautsar S.A."/>
            <person name="Yang D."/>
            <person name="Bader C.D."/>
            <person name="Teijaro C.N."/>
            <person name="Fluegel L."/>
            <person name="Davis C.M."/>
            <person name="Simpson J.R."/>
            <person name="Lauterbach L."/>
            <person name="Steele A.D."/>
            <person name="Gui C."/>
            <person name="Meng S."/>
            <person name="Li G."/>
            <person name="Viehrig K."/>
            <person name="Ye F."/>
            <person name="Su P."/>
            <person name="Kiefer A.F."/>
            <person name="Nichols A."/>
            <person name="Cepeda A.J."/>
            <person name="Yan W."/>
            <person name="Fan B."/>
            <person name="Jiang Y."/>
            <person name="Adhikari A."/>
            <person name="Zheng C.-J."/>
            <person name="Schuster L."/>
            <person name="Cowan T.M."/>
            <person name="Smanski M.J."/>
            <person name="Chevrette M.G."/>
            <person name="De Carvalho L.P.S."/>
            <person name="Shen B."/>
        </authorList>
    </citation>
    <scope>NUCLEOTIDE SEQUENCE [LARGE SCALE GENOMIC DNA]</scope>
    <source>
        <strain evidence="1 2">NPDC020863</strain>
    </source>
</reference>